<keyword evidence="3" id="KW-1185">Reference proteome</keyword>
<sequence>MACPALSVSSTARTCRSSASSLPTRGSGEPAIGISPSRNFCFTPCHHTTNRKISRAHWVTYFRRDGDGNSQTRSDGDSPSRRGPAWDPVTRASNPTLHGDQPHQAEHPHLSNPWAFLKGALQAPAPDQLHEEPDLHQPSRVLPGGQQVELPASADSPTSGEGADGFVTTQAADPVQRATVVDTTHPHRESDIASGTSSDANGADPAPAAVGQKQQHRAADIPPTALSGEELLKLEPATPVILAQTVDDKVAEIIARYRLMEDRLVAVERQMLDLARELRAAPPGSVLAVAHLTAGAAPSSLETAAAASVGGTASADGAGKHSKSAPAPLQSGPSASASAAAPATKQLHGKAIVWASTTAAASSTGQQAAGDLLSGGGSIQEGKARLFEINRIQAAITEVVNSGYLESVKGLRETLLVQEWGLQAKNWAQRRGVSAFEQWCAEHAAAEVSYETISALYNDPDALHLLPTPRLRMMARAMIEHHTLQAYEEVFIRCTTTAEGLARVGLADLLPHTAGVGQVLRGLLPGGLPFMGAGFWKKGLRWLMPFSGGGGN</sequence>
<proteinExistence type="predicted"/>
<feature type="compositionally biased region" description="Basic and acidic residues" evidence="1">
    <location>
        <begin position="100"/>
        <end position="109"/>
    </location>
</feature>
<feature type="compositionally biased region" description="Basic and acidic residues" evidence="1">
    <location>
        <begin position="128"/>
        <end position="137"/>
    </location>
</feature>
<feature type="compositionally biased region" description="Low complexity" evidence="1">
    <location>
        <begin position="7"/>
        <end position="21"/>
    </location>
</feature>
<evidence type="ECO:0000313" key="3">
    <source>
        <dbReference type="Proteomes" id="UP000747399"/>
    </source>
</evidence>
<organism evidence="2 3">
    <name type="scientific">Volvox africanus</name>
    <dbReference type="NCBI Taxonomy" id="51714"/>
    <lineage>
        <taxon>Eukaryota</taxon>
        <taxon>Viridiplantae</taxon>
        <taxon>Chlorophyta</taxon>
        <taxon>core chlorophytes</taxon>
        <taxon>Chlorophyceae</taxon>
        <taxon>CS clade</taxon>
        <taxon>Chlamydomonadales</taxon>
        <taxon>Volvocaceae</taxon>
        <taxon>Volvox</taxon>
    </lineage>
</organism>
<comment type="caution">
    <text evidence="2">The sequence shown here is derived from an EMBL/GenBank/DDBJ whole genome shotgun (WGS) entry which is preliminary data.</text>
</comment>
<feature type="region of interest" description="Disordered" evidence="1">
    <location>
        <begin position="311"/>
        <end position="341"/>
    </location>
</feature>
<feature type="region of interest" description="Disordered" evidence="1">
    <location>
        <begin position="64"/>
        <end position="110"/>
    </location>
</feature>
<protein>
    <submittedName>
        <fullName evidence="2">Uncharacterized protein</fullName>
    </submittedName>
</protein>
<gene>
    <name evidence="2" type="ORF">Vafri_15366</name>
</gene>
<dbReference type="AlphaFoldDB" id="A0A8J4BHK1"/>
<feature type="region of interest" description="Disordered" evidence="1">
    <location>
        <begin position="128"/>
        <end position="220"/>
    </location>
</feature>
<dbReference type="EMBL" id="BNCO01000041">
    <property type="protein sequence ID" value="GIL60847.1"/>
    <property type="molecule type" value="Genomic_DNA"/>
</dbReference>
<evidence type="ECO:0000256" key="1">
    <source>
        <dbReference type="SAM" id="MobiDB-lite"/>
    </source>
</evidence>
<accession>A0A8J4BHK1</accession>
<feature type="compositionally biased region" description="Low complexity" evidence="1">
    <location>
        <begin position="324"/>
        <end position="341"/>
    </location>
</feature>
<name>A0A8J4BHK1_9CHLO</name>
<feature type="region of interest" description="Disordered" evidence="1">
    <location>
        <begin position="1"/>
        <end position="33"/>
    </location>
</feature>
<evidence type="ECO:0000313" key="2">
    <source>
        <dbReference type="EMBL" id="GIL60847.1"/>
    </source>
</evidence>
<dbReference type="Proteomes" id="UP000747399">
    <property type="component" value="Unassembled WGS sequence"/>
</dbReference>
<reference evidence="2" key="1">
    <citation type="journal article" date="2021" name="Proc. Natl. Acad. Sci. U.S.A.">
        <title>Three genomes in the algal genus Volvox reveal the fate of a haploid sex-determining region after a transition to homothallism.</title>
        <authorList>
            <person name="Yamamoto K."/>
            <person name="Hamaji T."/>
            <person name="Kawai-Toyooka H."/>
            <person name="Matsuzaki R."/>
            <person name="Takahashi F."/>
            <person name="Nishimura Y."/>
            <person name="Kawachi M."/>
            <person name="Noguchi H."/>
            <person name="Minakuchi Y."/>
            <person name="Umen J.G."/>
            <person name="Toyoda A."/>
            <person name="Nozaki H."/>
        </authorList>
    </citation>
    <scope>NUCLEOTIDE SEQUENCE</scope>
    <source>
        <strain evidence="2">NIES-3780</strain>
    </source>
</reference>